<accession>A0A382TZA0</accession>
<reference evidence="1" key="1">
    <citation type="submission" date="2018-05" db="EMBL/GenBank/DDBJ databases">
        <authorList>
            <person name="Lanie J.A."/>
            <person name="Ng W.-L."/>
            <person name="Kazmierczak K.M."/>
            <person name="Andrzejewski T.M."/>
            <person name="Davidsen T.M."/>
            <person name="Wayne K.J."/>
            <person name="Tettelin H."/>
            <person name="Glass J.I."/>
            <person name="Rusch D."/>
            <person name="Podicherti R."/>
            <person name="Tsui H.-C.T."/>
            <person name="Winkler M.E."/>
        </authorList>
    </citation>
    <scope>NUCLEOTIDE SEQUENCE</scope>
</reference>
<protein>
    <submittedName>
        <fullName evidence="1">Uncharacterized protein</fullName>
    </submittedName>
</protein>
<evidence type="ECO:0000313" key="1">
    <source>
        <dbReference type="EMBL" id="SVD27374.1"/>
    </source>
</evidence>
<sequence length="109" mass="11318">MFIHAELTPMAKPKKPIVTTTKVGLVKVQIKTAVDDHPDGTPPRYKTYCTKASCTVVCLLFVSVEGKARKSGGGGLGFTGFFPDLKCLFGSGGGGLEVLVCSVGNGKGV</sequence>
<dbReference type="AlphaFoldDB" id="A0A382TZA0"/>
<dbReference type="EMBL" id="UINC01140307">
    <property type="protein sequence ID" value="SVD27374.1"/>
    <property type="molecule type" value="Genomic_DNA"/>
</dbReference>
<name>A0A382TZA0_9ZZZZ</name>
<organism evidence="1">
    <name type="scientific">marine metagenome</name>
    <dbReference type="NCBI Taxonomy" id="408172"/>
    <lineage>
        <taxon>unclassified sequences</taxon>
        <taxon>metagenomes</taxon>
        <taxon>ecological metagenomes</taxon>
    </lineage>
</organism>
<proteinExistence type="predicted"/>
<gene>
    <name evidence="1" type="ORF">METZ01_LOCUS380228</name>
</gene>